<dbReference type="SUPFAM" id="SSF48726">
    <property type="entry name" value="Immunoglobulin"/>
    <property type="match status" value="1"/>
</dbReference>
<dbReference type="Gene3D" id="2.60.40.10">
    <property type="entry name" value="Immunoglobulins"/>
    <property type="match status" value="1"/>
</dbReference>
<dbReference type="InterPro" id="IPR003598">
    <property type="entry name" value="Ig_sub2"/>
</dbReference>
<reference evidence="9 10" key="1">
    <citation type="submission" date="2024-06" db="EMBL/GenBank/DDBJ databases">
        <title>The draft genome of Grus japonensis, version 3.</title>
        <authorList>
            <person name="Nabeshima K."/>
            <person name="Suzuki S."/>
            <person name="Onuma M."/>
        </authorList>
    </citation>
    <scope>NUCLEOTIDE SEQUENCE [LARGE SCALE GENOMIC DNA]</scope>
    <source>
        <strain evidence="9 10">451A</strain>
    </source>
</reference>
<feature type="transmembrane region" description="Helical" evidence="6">
    <location>
        <begin position="193"/>
        <end position="214"/>
    </location>
</feature>
<dbReference type="GO" id="GO:0016020">
    <property type="term" value="C:membrane"/>
    <property type="evidence" value="ECO:0007669"/>
    <property type="project" value="UniProtKB-SubCell"/>
</dbReference>
<keyword evidence="2 6" id="KW-0812">Transmembrane</keyword>
<evidence type="ECO:0000256" key="6">
    <source>
        <dbReference type="SAM" id="Phobius"/>
    </source>
</evidence>
<dbReference type="CDD" id="cd00096">
    <property type="entry name" value="Ig"/>
    <property type="match status" value="1"/>
</dbReference>
<organism evidence="9 10">
    <name type="scientific">Grus japonensis</name>
    <name type="common">Japanese crane</name>
    <name type="synonym">Red-crowned crane</name>
    <dbReference type="NCBI Taxonomy" id="30415"/>
    <lineage>
        <taxon>Eukaryota</taxon>
        <taxon>Metazoa</taxon>
        <taxon>Chordata</taxon>
        <taxon>Craniata</taxon>
        <taxon>Vertebrata</taxon>
        <taxon>Euteleostomi</taxon>
        <taxon>Archelosauria</taxon>
        <taxon>Archosauria</taxon>
        <taxon>Dinosauria</taxon>
        <taxon>Saurischia</taxon>
        <taxon>Theropoda</taxon>
        <taxon>Coelurosauria</taxon>
        <taxon>Aves</taxon>
        <taxon>Neognathae</taxon>
        <taxon>Neoaves</taxon>
        <taxon>Gruiformes</taxon>
        <taxon>Gruidae</taxon>
        <taxon>Grus</taxon>
    </lineage>
</organism>
<dbReference type="InterPro" id="IPR007110">
    <property type="entry name" value="Ig-like_dom"/>
</dbReference>
<dbReference type="AlphaFoldDB" id="A0ABC9XSS4"/>
<dbReference type="Pfam" id="PF02189">
    <property type="entry name" value="ITAM"/>
    <property type="match status" value="1"/>
</dbReference>
<dbReference type="PROSITE" id="PS51055">
    <property type="entry name" value="ITAM_1"/>
    <property type="match status" value="1"/>
</dbReference>
<keyword evidence="10" id="KW-1185">Reference proteome</keyword>
<keyword evidence="5" id="KW-0393">Immunoglobulin domain</keyword>
<evidence type="ECO:0000259" key="8">
    <source>
        <dbReference type="PROSITE" id="PS50835"/>
    </source>
</evidence>
<comment type="subcellular location">
    <subcellularLocation>
        <location evidence="1">Membrane</location>
        <topology evidence="1">Single-pass type I membrane protein</topology>
    </subcellularLocation>
</comment>
<dbReference type="PANTHER" id="PTHR14334:SF1">
    <property type="entry name" value="B-CELL ANTIGEN RECEPTOR COMPLEX-ASSOCIATED PROTEIN ALPHA CHAIN"/>
    <property type="match status" value="1"/>
</dbReference>
<evidence type="ECO:0000256" key="3">
    <source>
        <dbReference type="ARBA" id="ARBA00022989"/>
    </source>
</evidence>
<feature type="chain" id="PRO_5044796562" evidence="7">
    <location>
        <begin position="25"/>
        <end position="275"/>
    </location>
</feature>
<dbReference type="SMART" id="SM00409">
    <property type="entry name" value="IG"/>
    <property type="match status" value="1"/>
</dbReference>
<dbReference type="InterPro" id="IPR013783">
    <property type="entry name" value="Ig-like_fold"/>
</dbReference>
<feature type="signal peptide" evidence="7">
    <location>
        <begin position="1"/>
        <end position="24"/>
    </location>
</feature>
<dbReference type="InterPro" id="IPR013098">
    <property type="entry name" value="Ig_I-set"/>
</dbReference>
<dbReference type="InterPro" id="IPR036179">
    <property type="entry name" value="Ig-like_dom_sf"/>
</dbReference>
<accession>A0ABC9XSS4</accession>
<dbReference type="Proteomes" id="UP001623348">
    <property type="component" value="Unassembled WGS sequence"/>
</dbReference>
<protein>
    <submittedName>
        <fullName evidence="9">B-cell antigen receptor complex-associated protein alpha chain</fullName>
    </submittedName>
</protein>
<evidence type="ECO:0000313" key="10">
    <source>
        <dbReference type="Proteomes" id="UP001623348"/>
    </source>
</evidence>
<dbReference type="Pfam" id="PF07679">
    <property type="entry name" value="I-set"/>
    <property type="match status" value="1"/>
</dbReference>
<keyword evidence="3 6" id="KW-1133">Transmembrane helix</keyword>
<keyword evidence="4 6" id="KW-0472">Membrane</keyword>
<dbReference type="SMART" id="SM00077">
    <property type="entry name" value="ITAM"/>
    <property type="match status" value="1"/>
</dbReference>
<evidence type="ECO:0000256" key="1">
    <source>
        <dbReference type="ARBA" id="ARBA00004479"/>
    </source>
</evidence>
<evidence type="ECO:0000313" key="9">
    <source>
        <dbReference type="EMBL" id="GAB0200406.1"/>
    </source>
</evidence>
<keyword evidence="9" id="KW-0675">Receptor</keyword>
<name>A0ABC9XSS4_GRUJA</name>
<dbReference type="PROSITE" id="PS50835">
    <property type="entry name" value="IG_LIKE"/>
    <property type="match status" value="1"/>
</dbReference>
<evidence type="ECO:0000256" key="2">
    <source>
        <dbReference type="ARBA" id="ARBA00022692"/>
    </source>
</evidence>
<evidence type="ECO:0000256" key="4">
    <source>
        <dbReference type="ARBA" id="ARBA00023136"/>
    </source>
</evidence>
<evidence type="ECO:0000256" key="7">
    <source>
        <dbReference type="SAM" id="SignalP"/>
    </source>
</evidence>
<dbReference type="SMART" id="SM00408">
    <property type="entry name" value="IGc2"/>
    <property type="match status" value="1"/>
</dbReference>
<proteinExistence type="predicted"/>
<keyword evidence="7" id="KW-0732">Signal</keyword>
<comment type="caution">
    <text evidence="9">The sequence shown here is derived from an EMBL/GenBank/DDBJ whole genome shotgun (WGS) entry which is preliminary data.</text>
</comment>
<gene>
    <name evidence="9" type="ORF">GRJ2_002506000</name>
</gene>
<dbReference type="InterPro" id="IPR003110">
    <property type="entry name" value="Phos_immunorcpt_sig_ITAM"/>
</dbReference>
<dbReference type="PANTHER" id="PTHR14334">
    <property type="entry name" value="B-CELL ANTIGEN RECEPTOR COMPLEX-ASSOCIATED PROTEIN"/>
    <property type="match status" value="1"/>
</dbReference>
<evidence type="ECO:0000256" key="5">
    <source>
        <dbReference type="ARBA" id="ARBA00023319"/>
    </source>
</evidence>
<feature type="domain" description="Ig-like" evidence="8">
    <location>
        <begin position="77"/>
        <end position="166"/>
    </location>
</feature>
<dbReference type="EMBL" id="BAAFJT010000027">
    <property type="protein sequence ID" value="GAB0200406.1"/>
    <property type="molecule type" value="Genomic_DNA"/>
</dbReference>
<sequence length="275" mass="30017">MAGAPPKWGAPLPLLLCLLPGCLCWKSTTACQGDECTVTSPLAASRLTPRPLTVESNGSAAACCCHRAGAGAVMVEPGPTSRTAIVGDHLSLECRFQAPRDASVTWYHVCPHRNCSYHPTLVDASQDGRQLQREEGRATLTFLHLAHNDTGLYYCRVQANQAAGQSCGTFLWVRADPMAVPFLNIKESTKNRIITAEGILLLLCAVGPGLFLLFRKRWANERLLQMKKSALEEENLYEGLNLDECSMYEDISRGLQPTYQDVGSLQAADAQLEKP</sequence>
<dbReference type="InterPro" id="IPR003599">
    <property type="entry name" value="Ig_sub"/>
</dbReference>